<gene>
    <name evidence="13" type="ORF">Pla52o_56870</name>
</gene>
<feature type="region of interest" description="Disordered" evidence="10">
    <location>
        <begin position="163"/>
        <end position="183"/>
    </location>
</feature>
<feature type="domain" description="Ketopantoate reductase C-terminal" evidence="12">
    <location>
        <begin position="214"/>
        <end position="330"/>
    </location>
</feature>
<evidence type="ECO:0000256" key="10">
    <source>
        <dbReference type="SAM" id="MobiDB-lite"/>
    </source>
</evidence>
<dbReference type="InterPro" id="IPR008927">
    <property type="entry name" value="6-PGluconate_DH-like_C_sf"/>
</dbReference>
<comment type="pathway">
    <text evidence="1 9">Cofactor biosynthesis; (R)-pantothenate biosynthesis; (R)-pantoate from 3-methyl-2-oxobutanoate: step 2/2.</text>
</comment>
<dbReference type="Pfam" id="PF08546">
    <property type="entry name" value="ApbA_C"/>
    <property type="match status" value="1"/>
</dbReference>
<evidence type="ECO:0000256" key="2">
    <source>
        <dbReference type="ARBA" id="ARBA00007870"/>
    </source>
</evidence>
<evidence type="ECO:0000259" key="12">
    <source>
        <dbReference type="Pfam" id="PF08546"/>
    </source>
</evidence>
<evidence type="ECO:0000313" key="14">
    <source>
        <dbReference type="Proteomes" id="UP000316304"/>
    </source>
</evidence>
<dbReference type="NCBIfam" id="TIGR00745">
    <property type="entry name" value="apbA_panE"/>
    <property type="match status" value="1"/>
</dbReference>
<evidence type="ECO:0000256" key="4">
    <source>
        <dbReference type="ARBA" id="ARBA00019465"/>
    </source>
</evidence>
<dbReference type="Pfam" id="PF02558">
    <property type="entry name" value="ApbA"/>
    <property type="match status" value="1"/>
</dbReference>
<reference evidence="13 14" key="1">
    <citation type="submission" date="2019-02" db="EMBL/GenBank/DDBJ databases">
        <title>Deep-cultivation of Planctomycetes and their phenomic and genomic characterization uncovers novel biology.</title>
        <authorList>
            <person name="Wiegand S."/>
            <person name="Jogler M."/>
            <person name="Boedeker C."/>
            <person name="Pinto D."/>
            <person name="Vollmers J."/>
            <person name="Rivas-Marin E."/>
            <person name="Kohn T."/>
            <person name="Peeters S.H."/>
            <person name="Heuer A."/>
            <person name="Rast P."/>
            <person name="Oberbeckmann S."/>
            <person name="Bunk B."/>
            <person name="Jeske O."/>
            <person name="Meyerdierks A."/>
            <person name="Storesund J.E."/>
            <person name="Kallscheuer N."/>
            <person name="Luecker S."/>
            <person name="Lage O.M."/>
            <person name="Pohl T."/>
            <person name="Merkel B.J."/>
            <person name="Hornburger P."/>
            <person name="Mueller R.-W."/>
            <person name="Bruemmer F."/>
            <person name="Labrenz M."/>
            <person name="Spormann A.M."/>
            <person name="Op Den Camp H."/>
            <person name="Overmann J."/>
            <person name="Amann R."/>
            <person name="Jetten M.S.M."/>
            <person name="Mascher T."/>
            <person name="Medema M.H."/>
            <person name="Devos D.P."/>
            <person name="Kaster A.-K."/>
            <person name="Ovreas L."/>
            <person name="Rohde M."/>
            <person name="Galperin M.Y."/>
            <person name="Jogler C."/>
        </authorList>
    </citation>
    <scope>NUCLEOTIDE SEQUENCE [LARGE SCALE GENOMIC DNA]</scope>
    <source>
        <strain evidence="13 14">Pla52o</strain>
    </source>
</reference>
<dbReference type="EC" id="1.1.1.169" evidence="3 9"/>
<dbReference type="SUPFAM" id="SSF51735">
    <property type="entry name" value="NAD(P)-binding Rossmann-fold domains"/>
    <property type="match status" value="1"/>
</dbReference>
<dbReference type="Proteomes" id="UP000316304">
    <property type="component" value="Unassembled WGS sequence"/>
</dbReference>
<dbReference type="InterPro" id="IPR013332">
    <property type="entry name" value="KPR_N"/>
</dbReference>
<dbReference type="AlphaFoldDB" id="A0A5C6BDW1"/>
<comment type="similarity">
    <text evidence="2 9">Belongs to the ketopantoate reductase family.</text>
</comment>
<evidence type="ECO:0000256" key="8">
    <source>
        <dbReference type="ARBA" id="ARBA00048793"/>
    </source>
</evidence>
<feature type="domain" description="Ketopantoate reductase N-terminal" evidence="11">
    <location>
        <begin position="6"/>
        <end position="152"/>
    </location>
</feature>
<dbReference type="GO" id="GO:0008677">
    <property type="term" value="F:2-dehydropantoate 2-reductase activity"/>
    <property type="evidence" value="ECO:0007669"/>
    <property type="project" value="UniProtKB-EC"/>
</dbReference>
<keyword evidence="5 9" id="KW-0521">NADP</keyword>
<dbReference type="PANTHER" id="PTHR21708:SF26">
    <property type="entry name" value="2-DEHYDROPANTOATE 2-REDUCTASE"/>
    <property type="match status" value="1"/>
</dbReference>
<proteinExistence type="inferred from homology"/>
<comment type="catalytic activity">
    <reaction evidence="8 9">
        <text>(R)-pantoate + NADP(+) = 2-dehydropantoate + NADPH + H(+)</text>
        <dbReference type="Rhea" id="RHEA:16233"/>
        <dbReference type="ChEBI" id="CHEBI:11561"/>
        <dbReference type="ChEBI" id="CHEBI:15378"/>
        <dbReference type="ChEBI" id="CHEBI:15980"/>
        <dbReference type="ChEBI" id="CHEBI:57783"/>
        <dbReference type="ChEBI" id="CHEBI:58349"/>
        <dbReference type="EC" id="1.1.1.169"/>
    </reaction>
</comment>
<dbReference type="GO" id="GO:0015940">
    <property type="term" value="P:pantothenate biosynthetic process"/>
    <property type="evidence" value="ECO:0007669"/>
    <property type="project" value="UniProtKB-UniPathway"/>
</dbReference>
<organism evidence="13 14">
    <name type="scientific">Novipirellula galeiformis</name>
    <dbReference type="NCBI Taxonomy" id="2528004"/>
    <lineage>
        <taxon>Bacteria</taxon>
        <taxon>Pseudomonadati</taxon>
        <taxon>Planctomycetota</taxon>
        <taxon>Planctomycetia</taxon>
        <taxon>Pirellulales</taxon>
        <taxon>Pirellulaceae</taxon>
        <taxon>Novipirellula</taxon>
    </lineage>
</organism>
<comment type="caution">
    <text evidence="13">The sequence shown here is derived from an EMBL/GenBank/DDBJ whole genome shotgun (WGS) entry which is preliminary data.</text>
</comment>
<protein>
    <recommendedName>
        <fullName evidence="4 9">2-dehydropantoate 2-reductase</fullName>
        <ecNumber evidence="3 9">1.1.1.169</ecNumber>
    </recommendedName>
    <alternativeName>
        <fullName evidence="7 9">Ketopantoate reductase</fullName>
    </alternativeName>
</protein>
<dbReference type="Gene3D" id="1.10.1040.10">
    <property type="entry name" value="N-(1-d-carboxylethyl)-l-norvaline Dehydrogenase, domain 2"/>
    <property type="match status" value="1"/>
</dbReference>
<keyword evidence="9" id="KW-0566">Pantothenate biosynthesis</keyword>
<dbReference type="RefSeq" id="WP_146597556.1">
    <property type="nucleotide sequence ID" value="NZ_SJPT01000019.1"/>
</dbReference>
<keyword evidence="14" id="KW-1185">Reference proteome</keyword>
<sequence length="337" mass="36732">MNKQRYAIIGAGALGGLYGGMLARQGFEVHFLLHSDFQHVTEHGLKVESIWGDFHLRDLHVHATAATMPACDVTLVGLKTTQNHLLAELLPPPTRDGGTVLVLQNGLNVEQDSAKVVGPERVFGGCCFLCSNKVGPGHIRHIDHGKIVFGKYFAQASSANSRLDHDESVGQGETAGQGESVGQDESVGKIGQQICDDLNSAGIPTEFSGDLAMVRWRKLLWNIPFNSLSVILNASTKQIMDNPHASAMAESIVNEVHQAAAACGVDIPTKFIETTLEQTRKMAPYDSSMRLDYLNKRPMEAEAILGNPVLAAQKAGYTMQRVEMLYQQLKYIDYSNS</sequence>
<accession>A0A5C6BDW1</accession>
<dbReference type="GO" id="GO:0005737">
    <property type="term" value="C:cytoplasm"/>
    <property type="evidence" value="ECO:0007669"/>
    <property type="project" value="TreeGrafter"/>
</dbReference>
<dbReference type="OrthoDB" id="9800163at2"/>
<name>A0A5C6BDW1_9BACT</name>
<evidence type="ECO:0000313" key="13">
    <source>
        <dbReference type="EMBL" id="TWU10313.1"/>
    </source>
</evidence>
<dbReference type="SUPFAM" id="SSF48179">
    <property type="entry name" value="6-phosphogluconate dehydrogenase C-terminal domain-like"/>
    <property type="match status" value="1"/>
</dbReference>
<comment type="function">
    <text evidence="9">Catalyzes the NADPH-dependent reduction of ketopantoate into pantoic acid.</text>
</comment>
<dbReference type="FunFam" id="1.10.1040.10:FF:000017">
    <property type="entry name" value="2-dehydropantoate 2-reductase"/>
    <property type="match status" value="1"/>
</dbReference>
<evidence type="ECO:0000256" key="3">
    <source>
        <dbReference type="ARBA" id="ARBA00013014"/>
    </source>
</evidence>
<dbReference type="UniPathway" id="UPA00028">
    <property type="reaction ID" value="UER00004"/>
</dbReference>
<dbReference type="InterPro" id="IPR051402">
    <property type="entry name" value="KPR-Related"/>
</dbReference>
<dbReference type="EMBL" id="SJPT01000019">
    <property type="protein sequence ID" value="TWU10313.1"/>
    <property type="molecule type" value="Genomic_DNA"/>
</dbReference>
<evidence type="ECO:0000256" key="6">
    <source>
        <dbReference type="ARBA" id="ARBA00023002"/>
    </source>
</evidence>
<evidence type="ECO:0000259" key="11">
    <source>
        <dbReference type="Pfam" id="PF02558"/>
    </source>
</evidence>
<evidence type="ECO:0000256" key="9">
    <source>
        <dbReference type="RuleBase" id="RU362068"/>
    </source>
</evidence>
<keyword evidence="6 9" id="KW-0560">Oxidoreductase</keyword>
<dbReference type="Gene3D" id="3.40.50.720">
    <property type="entry name" value="NAD(P)-binding Rossmann-like Domain"/>
    <property type="match status" value="1"/>
</dbReference>
<evidence type="ECO:0000256" key="5">
    <source>
        <dbReference type="ARBA" id="ARBA00022857"/>
    </source>
</evidence>
<evidence type="ECO:0000256" key="7">
    <source>
        <dbReference type="ARBA" id="ARBA00032024"/>
    </source>
</evidence>
<dbReference type="InterPro" id="IPR003710">
    <property type="entry name" value="ApbA"/>
</dbReference>
<dbReference type="InterPro" id="IPR013752">
    <property type="entry name" value="KPA_reductase"/>
</dbReference>
<dbReference type="InterPro" id="IPR013328">
    <property type="entry name" value="6PGD_dom2"/>
</dbReference>
<evidence type="ECO:0000256" key="1">
    <source>
        <dbReference type="ARBA" id="ARBA00004994"/>
    </source>
</evidence>
<dbReference type="InterPro" id="IPR036291">
    <property type="entry name" value="NAD(P)-bd_dom_sf"/>
</dbReference>
<dbReference type="PANTHER" id="PTHR21708">
    <property type="entry name" value="PROBABLE 2-DEHYDROPANTOATE 2-REDUCTASE"/>
    <property type="match status" value="1"/>
</dbReference>